<dbReference type="PROSITE" id="PS50196">
    <property type="entry name" value="RANBD1"/>
    <property type="match status" value="1"/>
</dbReference>
<dbReference type="InterPro" id="IPR000156">
    <property type="entry name" value="Ran_bind_dom"/>
</dbReference>
<feature type="compositionally biased region" description="Basic and acidic residues" evidence="1">
    <location>
        <begin position="77"/>
        <end position="96"/>
    </location>
</feature>
<protein>
    <recommendedName>
        <fullName evidence="2">RanBD1 domain-containing protein</fullName>
    </recommendedName>
</protein>
<name>A0AAW1UBU3_9CUCU</name>
<evidence type="ECO:0000313" key="3">
    <source>
        <dbReference type="EMBL" id="KAK9876734.1"/>
    </source>
</evidence>
<feature type="region of interest" description="Disordered" evidence="1">
    <location>
        <begin position="71"/>
        <end position="96"/>
    </location>
</feature>
<dbReference type="EMBL" id="JARQZJ010000038">
    <property type="protein sequence ID" value="KAK9876734.1"/>
    <property type="molecule type" value="Genomic_DNA"/>
</dbReference>
<dbReference type="Pfam" id="PF00638">
    <property type="entry name" value="Ran_BP1"/>
    <property type="match status" value="1"/>
</dbReference>
<gene>
    <name evidence="3" type="ORF">WA026_014972</name>
</gene>
<proteinExistence type="predicted"/>
<dbReference type="Proteomes" id="UP001431783">
    <property type="component" value="Unassembled WGS sequence"/>
</dbReference>
<evidence type="ECO:0000313" key="4">
    <source>
        <dbReference type="Proteomes" id="UP001431783"/>
    </source>
</evidence>
<feature type="domain" description="RanBD1" evidence="2">
    <location>
        <begin position="1"/>
        <end position="57"/>
    </location>
</feature>
<evidence type="ECO:0000259" key="2">
    <source>
        <dbReference type="PROSITE" id="PS50196"/>
    </source>
</evidence>
<reference evidence="3 4" key="1">
    <citation type="submission" date="2023-03" db="EMBL/GenBank/DDBJ databases">
        <title>Genome insight into feeding habits of ladybird beetles.</title>
        <authorList>
            <person name="Li H.-S."/>
            <person name="Huang Y.-H."/>
            <person name="Pang H."/>
        </authorList>
    </citation>
    <scope>NUCLEOTIDE SEQUENCE [LARGE SCALE GENOMIC DNA]</scope>
    <source>
        <strain evidence="3">SYSU_2023b</strain>
        <tissue evidence="3">Whole body</tissue>
    </source>
</reference>
<dbReference type="SUPFAM" id="SSF50729">
    <property type="entry name" value="PH domain-like"/>
    <property type="match status" value="1"/>
</dbReference>
<dbReference type="InterPro" id="IPR011993">
    <property type="entry name" value="PH-like_dom_sf"/>
</dbReference>
<dbReference type="Gene3D" id="2.30.29.30">
    <property type="entry name" value="Pleckstrin-homology domain (PH domain)/Phosphotyrosine-binding domain (PTB)"/>
    <property type="match status" value="1"/>
</dbReference>
<comment type="caution">
    <text evidence="3">The sequence shown here is derived from an EMBL/GenBank/DDBJ whole genome shotgun (WGS) entry which is preliminary data.</text>
</comment>
<keyword evidence="4" id="KW-1185">Reference proteome</keyword>
<sequence length="96" mass="10940">MLLSAKSGTDKAVVYGVVADFADEESKNEMFAVEFGTVENANLFNEKFDEARQILKTKCSLYNGEADWQQLDEEESEKWGNEEKSSSLMTKKESWQ</sequence>
<organism evidence="3 4">
    <name type="scientific">Henosepilachna vigintioctopunctata</name>
    <dbReference type="NCBI Taxonomy" id="420089"/>
    <lineage>
        <taxon>Eukaryota</taxon>
        <taxon>Metazoa</taxon>
        <taxon>Ecdysozoa</taxon>
        <taxon>Arthropoda</taxon>
        <taxon>Hexapoda</taxon>
        <taxon>Insecta</taxon>
        <taxon>Pterygota</taxon>
        <taxon>Neoptera</taxon>
        <taxon>Endopterygota</taxon>
        <taxon>Coleoptera</taxon>
        <taxon>Polyphaga</taxon>
        <taxon>Cucujiformia</taxon>
        <taxon>Coccinelloidea</taxon>
        <taxon>Coccinellidae</taxon>
        <taxon>Epilachninae</taxon>
        <taxon>Epilachnini</taxon>
        <taxon>Henosepilachna</taxon>
    </lineage>
</organism>
<dbReference type="AlphaFoldDB" id="A0AAW1UBU3"/>
<accession>A0AAW1UBU3</accession>
<evidence type="ECO:0000256" key="1">
    <source>
        <dbReference type="SAM" id="MobiDB-lite"/>
    </source>
</evidence>